<keyword evidence="2" id="KW-0472">Membrane</keyword>
<accession>A0A1K1TZ81</accession>
<dbReference type="InterPro" id="IPR002035">
    <property type="entry name" value="VWF_A"/>
</dbReference>
<gene>
    <name evidence="5" type="ORF">SAMN02745752_00361</name>
</gene>
<organism evidence="5 6">
    <name type="scientific">Marinospirillum alkaliphilum DSM 21637</name>
    <dbReference type="NCBI Taxonomy" id="1122209"/>
    <lineage>
        <taxon>Bacteria</taxon>
        <taxon>Pseudomonadati</taxon>
        <taxon>Pseudomonadota</taxon>
        <taxon>Gammaproteobacteria</taxon>
        <taxon>Oceanospirillales</taxon>
        <taxon>Oceanospirillaceae</taxon>
        <taxon>Marinospirillum</taxon>
    </lineage>
</organism>
<keyword evidence="2" id="KW-0812">Transmembrane</keyword>
<dbReference type="OrthoDB" id="798937at2"/>
<dbReference type="AlphaFoldDB" id="A0A1K1TZ81"/>
<dbReference type="SUPFAM" id="SSF53300">
    <property type="entry name" value="vWA-like"/>
    <property type="match status" value="1"/>
</dbReference>
<dbReference type="STRING" id="1122209.SAMN02745752_00361"/>
<evidence type="ECO:0000313" key="6">
    <source>
        <dbReference type="Proteomes" id="UP000182350"/>
    </source>
</evidence>
<dbReference type="EMBL" id="FPJW01000001">
    <property type="protein sequence ID" value="SFX05435.1"/>
    <property type="molecule type" value="Genomic_DNA"/>
</dbReference>
<feature type="transmembrane region" description="Helical" evidence="2">
    <location>
        <begin position="615"/>
        <end position="636"/>
    </location>
</feature>
<evidence type="ECO:0000259" key="4">
    <source>
        <dbReference type="PROSITE" id="PS50234"/>
    </source>
</evidence>
<evidence type="ECO:0000313" key="5">
    <source>
        <dbReference type="EMBL" id="SFX05435.1"/>
    </source>
</evidence>
<dbReference type="InterPro" id="IPR036465">
    <property type="entry name" value="vWFA_dom_sf"/>
</dbReference>
<dbReference type="PROSITE" id="PS50234">
    <property type="entry name" value="VWFA"/>
    <property type="match status" value="1"/>
</dbReference>
<feature type="signal peptide" evidence="3">
    <location>
        <begin position="1"/>
        <end position="28"/>
    </location>
</feature>
<feature type="region of interest" description="Disordered" evidence="1">
    <location>
        <begin position="556"/>
        <end position="577"/>
    </location>
</feature>
<feature type="compositionally biased region" description="Pro residues" evidence="1">
    <location>
        <begin position="528"/>
        <end position="538"/>
    </location>
</feature>
<evidence type="ECO:0000256" key="3">
    <source>
        <dbReference type="SAM" id="SignalP"/>
    </source>
</evidence>
<name>A0A1K1TZ81_9GAMM</name>
<feature type="compositionally biased region" description="Pro residues" evidence="1">
    <location>
        <begin position="556"/>
        <end position="575"/>
    </location>
</feature>
<dbReference type="Proteomes" id="UP000182350">
    <property type="component" value="Unassembled WGS sequence"/>
</dbReference>
<sequence>MFGYKAFCRLLMLLLLPALLTVSAPLLAATPQPDVRLVVDISGSMRRTDPNNLRIPATNLLIDLLPADSRAGIWTFGAYVNMLVPHGAVDEAWRTNARQQAAKINSVALFTDIENAIERASWDHARPAPGRERHIILLSDGLVDISEKPTAAARAEENQKSRDHLLRTLVPRLADAGFVIHTLALSDEADHDLMATMAQRTGGLHAIAYDADDLMPLLLQILNRFMPSEEVPLLGNRFLIDSAIDEFTALVFHAPAATVALHAPSGQRHSREEPVRHIRWHGNERYTLITVSRPEAGEWRIETPEHPDNRVTVVSDIRLQSSGFPSTVYRGFPQQLEVWFTEEGQVVGRREFLGLLESKAHHSKGGQVLGEYAMPLAANRPRYATSITEFPQLGEQTLKVEVDGRTFRRQLVHSFNVQDVVAATLQQPEDGSPPRVILRTQHPELRPSDIRFTITANGQPLTPEYRGDGEWKVDLGGLDRSQAQTLEVEVQGQLQNRAIQVDLPNMLLPPRIAGTQASRPDLMDSPADEPPPPAFVPTLPPAQQAVPAPIVPVPPAAQPAAPVPAPAPAPAPGVPAEPAVAPEAEAVAPPASSRGIELPSLDLSPIESWDDPRMLWIYIALGVANILLFLIAFLMYRRFVNKRKAREQAQNMEAVDLELEDLDDGLDFDDQDDRR</sequence>
<feature type="region of interest" description="Disordered" evidence="1">
    <location>
        <begin position="513"/>
        <end position="538"/>
    </location>
</feature>
<feature type="chain" id="PRO_5012634181" evidence="3">
    <location>
        <begin position="29"/>
        <end position="675"/>
    </location>
</feature>
<feature type="domain" description="VWFA" evidence="4">
    <location>
        <begin position="34"/>
        <end position="225"/>
    </location>
</feature>
<dbReference type="Pfam" id="PF13768">
    <property type="entry name" value="VWA_3"/>
    <property type="match status" value="1"/>
</dbReference>
<proteinExistence type="predicted"/>
<keyword evidence="2" id="KW-1133">Transmembrane helix</keyword>
<evidence type="ECO:0000256" key="2">
    <source>
        <dbReference type="SAM" id="Phobius"/>
    </source>
</evidence>
<dbReference type="RefSeq" id="WP_072324591.1">
    <property type="nucleotide sequence ID" value="NZ_FPJW01000001.1"/>
</dbReference>
<keyword evidence="3" id="KW-0732">Signal</keyword>
<protein>
    <submittedName>
        <fullName evidence="5">TIGR03503 family protein</fullName>
    </submittedName>
</protein>
<keyword evidence="6" id="KW-1185">Reference proteome</keyword>
<reference evidence="5 6" key="1">
    <citation type="submission" date="2016-11" db="EMBL/GenBank/DDBJ databases">
        <authorList>
            <person name="Jaros S."/>
            <person name="Januszkiewicz K."/>
            <person name="Wedrychowicz H."/>
        </authorList>
    </citation>
    <scope>NUCLEOTIDE SEQUENCE [LARGE SCALE GENOMIC DNA]</scope>
    <source>
        <strain evidence="5 6">DSM 21637</strain>
    </source>
</reference>
<dbReference type="SMART" id="SM00327">
    <property type="entry name" value="VWA"/>
    <property type="match status" value="1"/>
</dbReference>
<evidence type="ECO:0000256" key="1">
    <source>
        <dbReference type="SAM" id="MobiDB-lite"/>
    </source>
</evidence>
<dbReference type="Gene3D" id="3.40.50.410">
    <property type="entry name" value="von Willebrand factor, type A domain"/>
    <property type="match status" value="1"/>
</dbReference>
<dbReference type="CDD" id="cd00198">
    <property type="entry name" value="vWFA"/>
    <property type="match status" value="1"/>
</dbReference>